<dbReference type="KEGG" id="vta:A0203"/>
<dbReference type="PROSITE" id="PS50885">
    <property type="entry name" value="HAMP"/>
    <property type="match status" value="1"/>
</dbReference>
<dbReference type="Proteomes" id="UP000235828">
    <property type="component" value="Chromosome A"/>
</dbReference>
<keyword evidence="5" id="KW-0472">Membrane</keyword>
<dbReference type="RefSeq" id="WP_102521095.1">
    <property type="nucleotide sequence ID" value="NZ_LT960611.1"/>
</dbReference>
<comment type="subcellular location">
    <subcellularLocation>
        <location evidence="1">Membrane</location>
    </subcellularLocation>
</comment>
<dbReference type="OrthoDB" id="2489132at2"/>
<dbReference type="PROSITE" id="PS50111">
    <property type="entry name" value="CHEMOTAXIS_TRANSDUC_2"/>
    <property type="match status" value="1"/>
</dbReference>
<evidence type="ECO:0000256" key="5">
    <source>
        <dbReference type="SAM" id="Phobius"/>
    </source>
</evidence>
<keyword evidence="9" id="KW-1185">Reference proteome</keyword>
<dbReference type="Gene3D" id="1.10.287.950">
    <property type="entry name" value="Methyl-accepting chemotaxis protein"/>
    <property type="match status" value="1"/>
</dbReference>
<dbReference type="EMBL" id="LT960611">
    <property type="protein sequence ID" value="SON48182.1"/>
    <property type="molecule type" value="Genomic_DNA"/>
</dbReference>
<dbReference type="PANTHER" id="PTHR32089:SF120">
    <property type="entry name" value="METHYL-ACCEPTING CHEMOTAXIS PROTEIN TLPQ"/>
    <property type="match status" value="1"/>
</dbReference>
<evidence type="ECO:0000259" key="7">
    <source>
        <dbReference type="PROSITE" id="PS50885"/>
    </source>
</evidence>
<comment type="similarity">
    <text evidence="3">Belongs to the methyl-accepting chemotaxis (MCP) protein family.</text>
</comment>
<evidence type="ECO:0000313" key="8">
    <source>
        <dbReference type="EMBL" id="SON48182.1"/>
    </source>
</evidence>
<feature type="domain" description="HAMP" evidence="7">
    <location>
        <begin position="205"/>
        <end position="257"/>
    </location>
</feature>
<proteinExistence type="inferred from homology"/>
<evidence type="ECO:0000256" key="1">
    <source>
        <dbReference type="ARBA" id="ARBA00004370"/>
    </source>
</evidence>
<name>A0A2N8Z8G4_9VIBR</name>
<dbReference type="GO" id="GO:0006935">
    <property type="term" value="P:chemotaxis"/>
    <property type="evidence" value="ECO:0007669"/>
    <property type="project" value="InterPro"/>
</dbReference>
<evidence type="ECO:0000313" key="9">
    <source>
        <dbReference type="Proteomes" id="UP000235828"/>
    </source>
</evidence>
<keyword evidence="5" id="KW-0812">Transmembrane</keyword>
<evidence type="ECO:0000256" key="2">
    <source>
        <dbReference type="ARBA" id="ARBA00023224"/>
    </source>
</evidence>
<dbReference type="SMART" id="SM00283">
    <property type="entry name" value="MA"/>
    <property type="match status" value="1"/>
</dbReference>
<dbReference type="PANTHER" id="PTHR32089">
    <property type="entry name" value="METHYL-ACCEPTING CHEMOTAXIS PROTEIN MCPB"/>
    <property type="match status" value="1"/>
</dbReference>
<dbReference type="SMART" id="SM00304">
    <property type="entry name" value="HAMP"/>
    <property type="match status" value="1"/>
</dbReference>
<dbReference type="InterPro" id="IPR003660">
    <property type="entry name" value="HAMP_dom"/>
</dbReference>
<organism evidence="8 9">
    <name type="scientific">Vibrio tapetis subsp. tapetis</name>
    <dbReference type="NCBI Taxonomy" id="1671868"/>
    <lineage>
        <taxon>Bacteria</taxon>
        <taxon>Pseudomonadati</taxon>
        <taxon>Pseudomonadota</taxon>
        <taxon>Gammaproteobacteria</taxon>
        <taxon>Vibrionales</taxon>
        <taxon>Vibrionaceae</taxon>
        <taxon>Vibrio</taxon>
    </lineage>
</organism>
<evidence type="ECO:0000256" key="4">
    <source>
        <dbReference type="PROSITE-ProRule" id="PRU00284"/>
    </source>
</evidence>
<dbReference type="SUPFAM" id="SSF58104">
    <property type="entry name" value="Methyl-accepting chemotaxis protein (MCP) signaling domain"/>
    <property type="match status" value="1"/>
</dbReference>
<dbReference type="PRINTS" id="PR00260">
    <property type="entry name" value="CHEMTRNSDUCR"/>
</dbReference>
<dbReference type="CDD" id="cd11386">
    <property type="entry name" value="MCP_signal"/>
    <property type="match status" value="1"/>
</dbReference>
<sequence length="534" mass="58521">MASLTFRPWERIITDIKLVPKMVMLMVFSSLLIIGKQLWDANTFYDSLILVQKDQVMEVSNAQANFFNNVIRENNEQGKVLVERSMSSQSQSNSSQYTYLVERDTGKVIGHPRAQSMTDLSIQTDAGSRLSDLLGKVQQQGLGYELTGGERFEYAKQIDGVNWLVVTSQGTDTALDIYNDYLVQMVWQTIAMIVIFIVILLGAAKVMLRQTLYIAESIQNLANKDLSETIDMDCKDEYGDLARELEKTRRQLHDVIATQVASSQELFSLTEIMTISMSETKDSAQEEFSEIDQLATAMSEMTTTVQTVADHAQSASSVTESASEQAEKGQRFVMDSVGKMNELSSDISQSAQAVNEVEERVDAIGSVVGTIQGISEQTNLLALNAAIEAARAGEAGRGFAVVADEVRNLAQRTQQATVEIQDMISQLQSSANSAVELMEKSVVEAADGVELVTNAGAELGGIVAQVTQINEMNFQIATAAGQQSTVAEEMNQNLTNVRELVEASVVVVTELLETSEMMESNAAELDTKIQSFKV</sequence>
<dbReference type="AlphaFoldDB" id="A0A2N8Z8G4"/>
<protein>
    <submittedName>
        <fullName evidence="8">Putative methyl-accepting chemotaxis protein</fullName>
    </submittedName>
</protein>
<evidence type="ECO:0000259" key="6">
    <source>
        <dbReference type="PROSITE" id="PS50111"/>
    </source>
</evidence>
<reference evidence="8 9" key="1">
    <citation type="submission" date="2017-10" db="EMBL/GenBank/DDBJ databases">
        <authorList>
            <person name="Banno H."/>
            <person name="Chua N.-H."/>
        </authorList>
    </citation>
    <scope>NUCLEOTIDE SEQUENCE [LARGE SCALE GENOMIC DNA]</scope>
    <source>
        <strain evidence="8">Vibrio tapetis CECT4600</strain>
    </source>
</reference>
<dbReference type="GO" id="GO:0004888">
    <property type="term" value="F:transmembrane signaling receptor activity"/>
    <property type="evidence" value="ECO:0007669"/>
    <property type="project" value="InterPro"/>
</dbReference>
<accession>A0A2N8Z8G4</accession>
<dbReference type="GO" id="GO:0007165">
    <property type="term" value="P:signal transduction"/>
    <property type="evidence" value="ECO:0007669"/>
    <property type="project" value="UniProtKB-KW"/>
</dbReference>
<feature type="transmembrane region" description="Helical" evidence="5">
    <location>
        <begin position="185"/>
        <end position="204"/>
    </location>
</feature>
<dbReference type="GO" id="GO:0016020">
    <property type="term" value="C:membrane"/>
    <property type="evidence" value="ECO:0007669"/>
    <property type="project" value="UniProtKB-SubCell"/>
</dbReference>
<keyword evidence="2 4" id="KW-0807">Transducer</keyword>
<evidence type="ECO:0000256" key="3">
    <source>
        <dbReference type="ARBA" id="ARBA00029447"/>
    </source>
</evidence>
<dbReference type="InterPro" id="IPR004090">
    <property type="entry name" value="Chemotax_Me-accpt_rcpt"/>
</dbReference>
<gene>
    <name evidence="8" type="ORF">VTAP4600_A0203</name>
</gene>
<dbReference type="InterPro" id="IPR004089">
    <property type="entry name" value="MCPsignal_dom"/>
</dbReference>
<feature type="domain" description="Methyl-accepting transducer" evidence="6">
    <location>
        <begin position="262"/>
        <end position="498"/>
    </location>
</feature>
<dbReference type="Pfam" id="PF00015">
    <property type="entry name" value="MCPsignal"/>
    <property type="match status" value="1"/>
</dbReference>
<dbReference type="FunFam" id="1.10.287.950:FF:000001">
    <property type="entry name" value="Methyl-accepting chemotaxis sensory transducer"/>
    <property type="match status" value="1"/>
</dbReference>
<keyword evidence="5" id="KW-1133">Transmembrane helix</keyword>